<evidence type="ECO:0000259" key="1">
    <source>
        <dbReference type="Pfam" id="PF01548"/>
    </source>
</evidence>
<proteinExistence type="predicted"/>
<name>A0A1I3WAP6_9RHOB</name>
<dbReference type="GO" id="GO:0004803">
    <property type="term" value="F:transposase activity"/>
    <property type="evidence" value="ECO:0007669"/>
    <property type="project" value="InterPro"/>
</dbReference>
<dbReference type="InterPro" id="IPR002525">
    <property type="entry name" value="Transp_IS110-like_N"/>
</dbReference>
<protein>
    <submittedName>
        <fullName evidence="2">Transposase</fullName>
    </submittedName>
</protein>
<organism evidence="2 3">
    <name type="scientific">Celeribacter halophilus</name>
    <dbReference type="NCBI Taxonomy" id="576117"/>
    <lineage>
        <taxon>Bacteria</taxon>
        <taxon>Pseudomonadati</taxon>
        <taxon>Pseudomonadota</taxon>
        <taxon>Alphaproteobacteria</taxon>
        <taxon>Rhodobacterales</taxon>
        <taxon>Roseobacteraceae</taxon>
        <taxon>Celeribacter</taxon>
    </lineage>
</organism>
<dbReference type="PANTHER" id="PTHR33055">
    <property type="entry name" value="TRANSPOSASE FOR INSERTION SEQUENCE ELEMENT IS1111A"/>
    <property type="match status" value="1"/>
</dbReference>
<feature type="domain" description="Transposase IS110-like N-terminal" evidence="1">
    <location>
        <begin position="5"/>
        <end position="150"/>
    </location>
</feature>
<dbReference type="Proteomes" id="UP000183299">
    <property type="component" value="Unassembled WGS sequence"/>
</dbReference>
<dbReference type="GO" id="GO:0003677">
    <property type="term" value="F:DNA binding"/>
    <property type="evidence" value="ECO:0007669"/>
    <property type="project" value="InterPro"/>
</dbReference>
<dbReference type="Pfam" id="PF01548">
    <property type="entry name" value="DEDD_Tnp_IS110"/>
    <property type="match status" value="1"/>
</dbReference>
<keyword evidence="3" id="KW-1185">Reference proteome</keyword>
<dbReference type="RefSeq" id="WP_139222525.1">
    <property type="nucleotide sequence ID" value="NZ_FORY01000023.1"/>
</dbReference>
<reference evidence="2 3" key="1">
    <citation type="submission" date="2016-10" db="EMBL/GenBank/DDBJ databases">
        <authorList>
            <person name="de Groot N.N."/>
        </authorList>
    </citation>
    <scope>NUCLEOTIDE SEQUENCE [LARGE SCALE GENOMIC DNA]</scope>
    <source>
        <strain evidence="2 3">CGMCC 1.8891</strain>
    </source>
</reference>
<dbReference type="InterPro" id="IPR047650">
    <property type="entry name" value="Transpos_IS110"/>
</dbReference>
<dbReference type="PANTHER" id="PTHR33055:SF3">
    <property type="entry name" value="PUTATIVE TRANSPOSASE FOR IS117-RELATED"/>
    <property type="match status" value="1"/>
</dbReference>
<gene>
    <name evidence="2" type="ORF">SAMN04488138_1231</name>
</gene>
<dbReference type="OrthoDB" id="8261795at2"/>
<dbReference type="GO" id="GO:0006313">
    <property type="term" value="P:DNA transposition"/>
    <property type="evidence" value="ECO:0007669"/>
    <property type="project" value="InterPro"/>
</dbReference>
<accession>A0A1I3WAP6</accession>
<feature type="non-terminal residue" evidence="2">
    <location>
        <position position="187"/>
    </location>
</feature>
<evidence type="ECO:0000313" key="2">
    <source>
        <dbReference type="EMBL" id="SFK04744.1"/>
    </source>
</evidence>
<dbReference type="AlphaFoldDB" id="A0A1I3WAP6"/>
<dbReference type="EMBL" id="FORY01000023">
    <property type="protein sequence ID" value="SFK04744.1"/>
    <property type="molecule type" value="Genomic_DNA"/>
</dbReference>
<evidence type="ECO:0000313" key="3">
    <source>
        <dbReference type="Proteomes" id="UP000183299"/>
    </source>
</evidence>
<sequence>MEYFAGLDVSLRSCAICIVDTKGTVMFERELTCEIEDIADCLNSFGCPIERVGFEAGTLGQHLFYGLSGEGFDVVCMEARQVNAALSAMRNKTDKNDARGIAHVLRTGWFSPVHMKSREAHGVRALLSTRKALLNKTIDLANEVRGLLKIFGLRLPKTVQHGSFDGLVRPMIEMDEILAHAIIPLLD</sequence>